<dbReference type="AlphaFoldDB" id="A0A2K3QYG1"/>
<evidence type="ECO:0000259" key="4">
    <source>
        <dbReference type="SMART" id="SM00967"/>
    </source>
</evidence>
<organism evidence="6 10">
    <name type="scientific">Enterococcus gallinarum</name>
    <dbReference type="NCBI Taxonomy" id="1353"/>
    <lineage>
        <taxon>Bacteria</taxon>
        <taxon>Bacillati</taxon>
        <taxon>Bacillota</taxon>
        <taxon>Bacilli</taxon>
        <taxon>Lactobacillales</taxon>
        <taxon>Enterococcaceae</taxon>
        <taxon>Enterococcus</taxon>
    </lineage>
</organism>
<dbReference type="EMBL" id="CP050485">
    <property type="protein sequence ID" value="QOG27066.1"/>
    <property type="molecule type" value="Genomic_DNA"/>
</dbReference>
<dbReference type="PANTHER" id="PTHR43191:SF2">
    <property type="entry name" value="RRNA METHYLTRANSFERASE 3, MITOCHONDRIAL"/>
    <property type="match status" value="1"/>
</dbReference>
<dbReference type="InterPro" id="IPR029064">
    <property type="entry name" value="Ribosomal_eL30-like_sf"/>
</dbReference>
<feature type="domain" description="RNA 2-O ribose methyltransferase substrate binding" evidence="4">
    <location>
        <begin position="31"/>
        <end position="102"/>
    </location>
</feature>
<dbReference type="Pfam" id="PF22435">
    <property type="entry name" value="MRM3-like_sub_bind"/>
    <property type="match status" value="1"/>
</dbReference>
<accession>A0A2K3QYG1</accession>
<dbReference type="GO" id="GO:0003723">
    <property type="term" value="F:RNA binding"/>
    <property type="evidence" value="ECO:0007669"/>
    <property type="project" value="InterPro"/>
</dbReference>
<proteinExistence type="inferred from homology"/>
<dbReference type="InterPro" id="IPR029026">
    <property type="entry name" value="tRNA_m1G_MTases_N"/>
</dbReference>
<evidence type="ECO:0000313" key="9">
    <source>
        <dbReference type="Proteomes" id="UP000571857"/>
    </source>
</evidence>
<dbReference type="EMBL" id="JASUBT010000004">
    <property type="protein sequence ID" value="MDL4935510.1"/>
    <property type="molecule type" value="Genomic_DNA"/>
</dbReference>
<gene>
    <name evidence="7" type="ORF">EGM181_07315</name>
    <name evidence="5" type="ORF">HWH42_11375</name>
    <name evidence="6" type="ORF">QRX88_07280</name>
</gene>
<dbReference type="GO" id="GO:0006396">
    <property type="term" value="P:RNA processing"/>
    <property type="evidence" value="ECO:0007669"/>
    <property type="project" value="InterPro"/>
</dbReference>
<evidence type="ECO:0000313" key="7">
    <source>
        <dbReference type="EMBL" id="QOG27066.1"/>
    </source>
</evidence>
<evidence type="ECO:0000313" key="5">
    <source>
        <dbReference type="EMBL" id="MBA0973164.1"/>
    </source>
</evidence>
<dbReference type="PANTHER" id="PTHR43191">
    <property type="entry name" value="RRNA METHYLTRANSFERASE 3"/>
    <property type="match status" value="1"/>
</dbReference>
<dbReference type="Gene3D" id="3.30.1330.30">
    <property type="match status" value="1"/>
</dbReference>
<reference evidence="6 10" key="3">
    <citation type="submission" date="2023-06" db="EMBL/GenBank/DDBJ databases">
        <title>Acute promotion of culturable opportunistic pathogens and persistent increase of antibiotic resistance following antibiotic exposure in mouse gut microbiota.</title>
        <authorList>
            <person name="Li L."/>
            <person name="Wang B."/>
            <person name="Sun Y."/>
            <person name="Wang M."/>
            <person name="Xu H."/>
        </authorList>
    </citation>
    <scope>NUCLEOTIDE SEQUENCE [LARGE SCALE GENOMIC DNA]</scope>
    <source>
        <strain evidence="6 10">CRI2_2</strain>
    </source>
</reference>
<reference evidence="7 8" key="1">
    <citation type="submission" date="2020-03" db="EMBL/GenBank/DDBJ databases">
        <title>Characterization of ganglioside-mimicking enterococci.</title>
        <authorList>
            <person name="Patry R.T."/>
            <person name="Nothaft H."/>
            <person name="Bridger R."/>
            <person name="Shajahan A."/>
            <person name="Huynh S."/>
            <person name="Sanchez S."/>
            <person name="Azadi P."/>
            <person name="Cooper K."/>
            <person name="Miller W.G."/>
            <person name="Parker C.T."/>
            <person name="Wells L."/>
            <person name="Szymanski C.M."/>
        </authorList>
    </citation>
    <scope>NUCLEOTIDE SEQUENCE [LARGE SCALE GENOMIC DNA]</scope>
    <source>
        <strain evidence="7 8">EGM181</strain>
    </source>
</reference>
<dbReference type="CDD" id="cd18095">
    <property type="entry name" value="SpoU-like_rRNA-MTase"/>
    <property type="match status" value="1"/>
</dbReference>
<dbReference type="SUPFAM" id="SSF55315">
    <property type="entry name" value="L30e-like"/>
    <property type="match status" value="1"/>
</dbReference>
<dbReference type="InterPro" id="IPR001537">
    <property type="entry name" value="SpoU_MeTrfase"/>
</dbReference>
<dbReference type="InterPro" id="IPR013123">
    <property type="entry name" value="SpoU_subst-bd"/>
</dbReference>
<dbReference type="Gene3D" id="3.40.1280.10">
    <property type="match status" value="1"/>
</dbReference>
<dbReference type="SUPFAM" id="SSF75217">
    <property type="entry name" value="alpha/beta knot"/>
    <property type="match status" value="1"/>
</dbReference>
<dbReference type="SMART" id="SM00967">
    <property type="entry name" value="SpoU_sub_bind"/>
    <property type="match status" value="1"/>
</dbReference>
<evidence type="ECO:0000256" key="1">
    <source>
        <dbReference type="ARBA" id="ARBA00007228"/>
    </source>
</evidence>
<evidence type="ECO:0000256" key="3">
    <source>
        <dbReference type="ARBA" id="ARBA00022679"/>
    </source>
</evidence>
<dbReference type="Proteomes" id="UP000571857">
    <property type="component" value="Unassembled WGS sequence"/>
</dbReference>
<reference evidence="5 9" key="2">
    <citation type="submission" date="2020-06" db="EMBL/GenBank/DDBJ databases">
        <title>Crossreactivity between MHC class I-restricted antigens from cancer cells and an enterococcal bacteriophage.</title>
        <authorList>
            <person name="Fluckiger A."/>
            <person name="Daillere R."/>
            <person name="Sassi M."/>
            <person name="Cattoir V."/>
            <person name="Kroemer G."/>
            <person name="Zitvogel L."/>
        </authorList>
    </citation>
    <scope>NUCLEOTIDE SEQUENCE [LARGE SCALE GENOMIC DNA]</scope>
    <source>
        <strain evidence="5 9">EG4</strain>
    </source>
</reference>
<name>A0A2K3QYG1_ENTGA</name>
<dbReference type="Proteomes" id="UP000516696">
    <property type="component" value="Chromosome"/>
</dbReference>
<sequence>MREILSKKNTLIKEVKKLAQKKYRNQTNTYIIDGWHLVQEAIAASAPINYLFVTDKGIQETGNQLKDYQDKVFRISDEVAAFLSDLPTPQGIFAVIEKETVQETIHGNWLILDNVQDPGNVGTMIRTADAAGFAGVFLGTGTADRYSTKVLRSMQGSNFHLPILEGDVPAFIQKLKAQGTAIYGTELNKEAVSYTELSKKGTAAFILGNEGQGVHPDILGLTDQNVYIPIYGQAESLNVAIAAGILMYFFVS</sequence>
<dbReference type="GO" id="GO:0032259">
    <property type="term" value="P:methylation"/>
    <property type="evidence" value="ECO:0007669"/>
    <property type="project" value="UniProtKB-KW"/>
</dbReference>
<dbReference type="InterPro" id="IPR053888">
    <property type="entry name" value="MRM3-like_sub_bind"/>
</dbReference>
<protein>
    <submittedName>
        <fullName evidence="6">RNA methyltransferase</fullName>
    </submittedName>
</protein>
<dbReference type="GO" id="GO:0005737">
    <property type="term" value="C:cytoplasm"/>
    <property type="evidence" value="ECO:0007669"/>
    <property type="project" value="UniProtKB-ARBA"/>
</dbReference>
<evidence type="ECO:0000313" key="6">
    <source>
        <dbReference type="EMBL" id="MDL4935510.1"/>
    </source>
</evidence>
<evidence type="ECO:0000313" key="10">
    <source>
        <dbReference type="Proteomes" id="UP001241571"/>
    </source>
</evidence>
<dbReference type="InterPro" id="IPR051259">
    <property type="entry name" value="rRNA_Methyltransferase"/>
</dbReference>
<evidence type="ECO:0000256" key="2">
    <source>
        <dbReference type="ARBA" id="ARBA00022603"/>
    </source>
</evidence>
<evidence type="ECO:0000313" key="8">
    <source>
        <dbReference type="Proteomes" id="UP000516696"/>
    </source>
</evidence>
<comment type="similarity">
    <text evidence="1">Belongs to the class IV-like SAM-binding methyltransferase superfamily. RNA methyltransferase TrmH family.</text>
</comment>
<dbReference type="Pfam" id="PF00588">
    <property type="entry name" value="SpoU_methylase"/>
    <property type="match status" value="1"/>
</dbReference>
<dbReference type="GO" id="GO:0008173">
    <property type="term" value="F:RNA methyltransferase activity"/>
    <property type="evidence" value="ECO:0007669"/>
    <property type="project" value="InterPro"/>
</dbReference>
<keyword evidence="3" id="KW-0808">Transferase</keyword>
<dbReference type="RefSeq" id="WP_103299886.1">
    <property type="nucleotide sequence ID" value="NZ_CAKOCH010000004.1"/>
</dbReference>
<dbReference type="EMBL" id="JABXJK010000060">
    <property type="protein sequence ID" value="MBA0973164.1"/>
    <property type="molecule type" value="Genomic_DNA"/>
</dbReference>
<dbReference type="Proteomes" id="UP001241571">
    <property type="component" value="Unassembled WGS sequence"/>
</dbReference>
<keyword evidence="2 6" id="KW-0489">Methyltransferase</keyword>
<dbReference type="InterPro" id="IPR029028">
    <property type="entry name" value="Alpha/beta_knot_MTases"/>
</dbReference>